<dbReference type="InterPro" id="IPR005119">
    <property type="entry name" value="LysR_subst-bd"/>
</dbReference>
<dbReference type="InterPro" id="IPR036388">
    <property type="entry name" value="WH-like_DNA-bd_sf"/>
</dbReference>
<dbReference type="SUPFAM" id="SSF46785">
    <property type="entry name" value="Winged helix' DNA-binding domain"/>
    <property type="match status" value="1"/>
</dbReference>
<dbReference type="RefSeq" id="WP_090079984.1">
    <property type="nucleotide sequence ID" value="NZ_FOMR01000001.1"/>
</dbReference>
<dbReference type="Proteomes" id="UP000199474">
    <property type="component" value="Unassembled WGS sequence"/>
</dbReference>
<dbReference type="PANTHER" id="PTHR30126">
    <property type="entry name" value="HTH-TYPE TRANSCRIPTIONAL REGULATOR"/>
    <property type="match status" value="1"/>
</dbReference>
<evidence type="ECO:0000313" key="7">
    <source>
        <dbReference type="Proteomes" id="UP000199474"/>
    </source>
</evidence>
<sequence>MNESQLVTFLTVAQYKSYSKAAIMLEVTQPTITSRIKTLEEILDCSLFERNGHEIILTREGELFTDYAHNILSYMDYSREIPKMLKNPSIKIGFTPGYSYSFITEVLKTIQAVKDIDIQIIEGHDSVSLNERALAGEIDLIFTREILTNTPDITSEYLFDNNLVCVLPSDHRLSNKHILSTSDLKGETVLSYKRNSTLWRMIDKQLLGAKNITRVDVDNNEMLLKAVEDGIGIGIIPRLGIDNYCKPEIAVRKITEIDNIPNKVYVQYRETSQMKGIAKKVIYAIINHRYSAVT</sequence>
<dbReference type="Pfam" id="PF03466">
    <property type="entry name" value="LysR_substrate"/>
    <property type="match status" value="1"/>
</dbReference>
<dbReference type="CDD" id="cd05466">
    <property type="entry name" value="PBP2_LTTR_substrate"/>
    <property type="match status" value="1"/>
</dbReference>
<keyword evidence="2" id="KW-0805">Transcription regulation</keyword>
<keyword evidence="4" id="KW-0804">Transcription</keyword>
<evidence type="ECO:0000313" key="6">
    <source>
        <dbReference type="EMBL" id="SFD39423.1"/>
    </source>
</evidence>
<name>A0A1I1S6H4_9BACI</name>
<dbReference type="AlphaFoldDB" id="A0A1I1S6H4"/>
<protein>
    <submittedName>
        <fullName evidence="6">DNA-binding transcriptional regulator, LysR family</fullName>
    </submittedName>
</protein>
<dbReference type="SUPFAM" id="SSF53850">
    <property type="entry name" value="Periplasmic binding protein-like II"/>
    <property type="match status" value="1"/>
</dbReference>
<dbReference type="EMBL" id="FOMR01000001">
    <property type="protein sequence ID" value="SFD39423.1"/>
    <property type="molecule type" value="Genomic_DNA"/>
</dbReference>
<dbReference type="PANTHER" id="PTHR30126:SF40">
    <property type="entry name" value="HTH-TYPE TRANSCRIPTIONAL REGULATOR GLTR"/>
    <property type="match status" value="1"/>
</dbReference>
<dbReference type="GO" id="GO:0000976">
    <property type="term" value="F:transcription cis-regulatory region binding"/>
    <property type="evidence" value="ECO:0007669"/>
    <property type="project" value="TreeGrafter"/>
</dbReference>
<reference evidence="7" key="1">
    <citation type="submission" date="2016-10" db="EMBL/GenBank/DDBJ databases">
        <authorList>
            <person name="Varghese N."/>
            <person name="Submissions S."/>
        </authorList>
    </citation>
    <scope>NUCLEOTIDE SEQUENCE [LARGE SCALE GENOMIC DNA]</scope>
    <source>
        <strain evidence="7">DSM 22530</strain>
    </source>
</reference>
<dbReference type="Gene3D" id="3.40.190.290">
    <property type="match status" value="1"/>
</dbReference>
<dbReference type="Gene3D" id="1.10.10.10">
    <property type="entry name" value="Winged helix-like DNA-binding domain superfamily/Winged helix DNA-binding domain"/>
    <property type="match status" value="1"/>
</dbReference>
<organism evidence="6 7">
    <name type="scientific">Lentibacillus persicus</name>
    <dbReference type="NCBI Taxonomy" id="640948"/>
    <lineage>
        <taxon>Bacteria</taxon>
        <taxon>Bacillati</taxon>
        <taxon>Bacillota</taxon>
        <taxon>Bacilli</taxon>
        <taxon>Bacillales</taxon>
        <taxon>Bacillaceae</taxon>
        <taxon>Lentibacillus</taxon>
    </lineage>
</organism>
<dbReference type="GO" id="GO:0003700">
    <property type="term" value="F:DNA-binding transcription factor activity"/>
    <property type="evidence" value="ECO:0007669"/>
    <property type="project" value="InterPro"/>
</dbReference>
<dbReference type="PRINTS" id="PR00039">
    <property type="entry name" value="HTHLYSR"/>
</dbReference>
<proteinExistence type="inferred from homology"/>
<dbReference type="Pfam" id="PF00126">
    <property type="entry name" value="HTH_1"/>
    <property type="match status" value="1"/>
</dbReference>
<dbReference type="OrthoDB" id="9785745at2"/>
<gene>
    <name evidence="6" type="ORF">SAMN05216238_101133</name>
</gene>
<feature type="domain" description="HTH lysR-type" evidence="5">
    <location>
        <begin position="1"/>
        <end position="58"/>
    </location>
</feature>
<comment type="similarity">
    <text evidence="1">Belongs to the LysR transcriptional regulatory family.</text>
</comment>
<evidence type="ECO:0000256" key="3">
    <source>
        <dbReference type="ARBA" id="ARBA00023125"/>
    </source>
</evidence>
<dbReference type="PROSITE" id="PS50931">
    <property type="entry name" value="HTH_LYSR"/>
    <property type="match status" value="1"/>
</dbReference>
<dbReference type="InterPro" id="IPR000847">
    <property type="entry name" value="LysR_HTH_N"/>
</dbReference>
<keyword evidence="3 6" id="KW-0238">DNA-binding</keyword>
<accession>A0A1I1S6H4</accession>
<dbReference type="InterPro" id="IPR036390">
    <property type="entry name" value="WH_DNA-bd_sf"/>
</dbReference>
<evidence type="ECO:0000256" key="4">
    <source>
        <dbReference type="ARBA" id="ARBA00023163"/>
    </source>
</evidence>
<keyword evidence="7" id="KW-1185">Reference proteome</keyword>
<evidence type="ECO:0000256" key="2">
    <source>
        <dbReference type="ARBA" id="ARBA00023015"/>
    </source>
</evidence>
<evidence type="ECO:0000259" key="5">
    <source>
        <dbReference type="PROSITE" id="PS50931"/>
    </source>
</evidence>
<evidence type="ECO:0000256" key="1">
    <source>
        <dbReference type="ARBA" id="ARBA00009437"/>
    </source>
</evidence>